<reference evidence="2 3" key="1">
    <citation type="submission" date="2018-09" db="EMBL/GenBank/DDBJ databases">
        <title>YIM PH21274 draft genome.</title>
        <authorList>
            <person name="Miao C."/>
        </authorList>
    </citation>
    <scope>NUCLEOTIDE SEQUENCE [LARGE SCALE GENOMIC DNA]</scope>
    <source>
        <strain evidence="2 3">YIM PH 21724</strain>
    </source>
</reference>
<accession>A0A3A4KNY7</accession>
<comment type="caution">
    <text evidence="2">The sequence shown here is derived from an EMBL/GenBank/DDBJ whole genome shotgun (WGS) entry which is preliminary data.</text>
</comment>
<name>A0A3A4KNY7_9NOCA</name>
<evidence type="ECO:0000313" key="3">
    <source>
        <dbReference type="Proteomes" id="UP000266677"/>
    </source>
</evidence>
<feature type="signal peptide" evidence="1">
    <location>
        <begin position="1"/>
        <end position="27"/>
    </location>
</feature>
<sequence length="104" mass="10698">MRKLLTTALPTAAIGALLLLPAAPAQAQTPACGMASDVINSAFIAAPDHKLDREAQQALSTKLQSIYAEGAEKEAIDAFVGVVNDPNAGALDQAFGTFKSNCKA</sequence>
<evidence type="ECO:0000313" key="2">
    <source>
        <dbReference type="EMBL" id="RJO74830.1"/>
    </source>
</evidence>
<dbReference type="EMBL" id="QZFU01000019">
    <property type="protein sequence ID" value="RJO74830.1"/>
    <property type="molecule type" value="Genomic_DNA"/>
</dbReference>
<dbReference type="RefSeq" id="WP_120041536.1">
    <property type="nucleotide sequence ID" value="NZ_QZFU01000019.1"/>
</dbReference>
<feature type="chain" id="PRO_5017346469" description="Hemophore-related protein" evidence="1">
    <location>
        <begin position="28"/>
        <end position="104"/>
    </location>
</feature>
<dbReference type="Proteomes" id="UP000266677">
    <property type="component" value="Unassembled WGS sequence"/>
</dbReference>
<dbReference type="AlphaFoldDB" id="A0A3A4KNY7"/>
<evidence type="ECO:0000256" key="1">
    <source>
        <dbReference type="SAM" id="SignalP"/>
    </source>
</evidence>
<protein>
    <recommendedName>
        <fullName evidence="4">Hemophore-related protein</fullName>
    </recommendedName>
</protein>
<keyword evidence="1" id="KW-0732">Signal</keyword>
<organism evidence="2 3">
    <name type="scientific">Nocardia panacis</name>
    <dbReference type="NCBI Taxonomy" id="2340916"/>
    <lineage>
        <taxon>Bacteria</taxon>
        <taxon>Bacillati</taxon>
        <taxon>Actinomycetota</taxon>
        <taxon>Actinomycetes</taxon>
        <taxon>Mycobacteriales</taxon>
        <taxon>Nocardiaceae</taxon>
        <taxon>Nocardia</taxon>
    </lineage>
</organism>
<gene>
    <name evidence="2" type="ORF">D5S18_15430</name>
</gene>
<evidence type="ECO:0008006" key="4">
    <source>
        <dbReference type="Google" id="ProtNLM"/>
    </source>
</evidence>
<proteinExistence type="predicted"/>
<keyword evidence="3" id="KW-1185">Reference proteome</keyword>